<feature type="compositionally biased region" description="Basic and acidic residues" evidence="1">
    <location>
        <begin position="59"/>
        <end position="68"/>
    </location>
</feature>
<reference evidence="2" key="2">
    <citation type="submission" date="2020-07" db="EMBL/GenBank/DDBJ databases">
        <authorList>
            <person name="Vera ALvarez R."/>
            <person name="Arias-Moreno D.M."/>
            <person name="Jimenez-Jacinto V."/>
            <person name="Jimenez-Bremont J.F."/>
            <person name="Swaminathan K."/>
            <person name="Moose S.P."/>
            <person name="Guerrero-Gonzalez M.L."/>
            <person name="Marino-Ramirez L."/>
            <person name="Landsman D."/>
            <person name="Rodriguez-Kessler M."/>
            <person name="Delgado-Sanchez P."/>
        </authorList>
    </citation>
    <scope>NUCLEOTIDE SEQUENCE</scope>
    <source>
        <tissue evidence="2">Cladode</tissue>
    </source>
</reference>
<evidence type="ECO:0000313" key="2">
    <source>
        <dbReference type="EMBL" id="MBA4617719.1"/>
    </source>
</evidence>
<evidence type="ECO:0000256" key="1">
    <source>
        <dbReference type="SAM" id="MobiDB-lite"/>
    </source>
</evidence>
<feature type="compositionally biased region" description="Basic residues" evidence="1">
    <location>
        <begin position="12"/>
        <end position="22"/>
    </location>
</feature>
<dbReference type="AlphaFoldDB" id="A0A7C8YG82"/>
<feature type="region of interest" description="Disordered" evidence="1">
    <location>
        <begin position="50"/>
        <end position="84"/>
    </location>
</feature>
<feature type="region of interest" description="Disordered" evidence="1">
    <location>
        <begin position="1"/>
        <end position="25"/>
    </location>
</feature>
<accession>A0A7C8YG82</accession>
<protein>
    <submittedName>
        <fullName evidence="2">Uncharacterized protein</fullName>
    </submittedName>
</protein>
<sequence length="127" mass="14373">MDCSPSVASLHPQRRRNKHRRSMTNCSPSAAWIHLQSRRSNRLRTMACSPSAAFHPQPRRSEGPRTEAWRATGRTGAVRREAGRMAAARRMAEVAVALRRSRGREGCGGSRILTLRGERKLRKRVEM</sequence>
<dbReference type="EMBL" id="GISG01017563">
    <property type="protein sequence ID" value="MBA4617719.1"/>
    <property type="molecule type" value="Transcribed_RNA"/>
</dbReference>
<reference evidence="2" key="1">
    <citation type="journal article" date="2013" name="J. Plant Res.">
        <title>Effect of fungi and light on seed germination of three Opuntia species from semiarid lands of central Mexico.</title>
        <authorList>
            <person name="Delgado-Sanchez P."/>
            <person name="Jimenez-Bremont J.F."/>
            <person name="Guerrero-Gonzalez Mde L."/>
            <person name="Flores J."/>
        </authorList>
    </citation>
    <scope>NUCLEOTIDE SEQUENCE</scope>
    <source>
        <tissue evidence="2">Cladode</tissue>
    </source>
</reference>
<organism evidence="2">
    <name type="scientific">Opuntia streptacantha</name>
    <name type="common">Prickly pear cactus</name>
    <name type="synonym">Opuntia cardona</name>
    <dbReference type="NCBI Taxonomy" id="393608"/>
    <lineage>
        <taxon>Eukaryota</taxon>
        <taxon>Viridiplantae</taxon>
        <taxon>Streptophyta</taxon>
        <taxon>Embryophyta</taxon>
        <taxon>Tracheophyta</taxon>
        <taxon>Spermatophyta</taxon>
        <taxon>Magnoliopsida</taxon>
        <taxon>eudicotyledons</taxon>
        <taxon>Gunneridae</taxon>
        <taxon>Pentapetalae</taxon>
        <taxon>Caryophyllales</taxon>
        <taxon>Cactineae</taxon>
        <taxon>Cactaceae</taxon>
        <taxon>Opuntioideae</taxon>
        <taxon>Opuntia</taxon>
    </lineage>
</organism>
<name>A0A7C8YG82_OPUST</name>
<proteinExistence type="predicted"/>